<dbReference type="EMBL" id="JAEAOA010001453">
    <property type="protein sequence ID" value="KAK3612485.1"/>
    <property type="molecule type" value="Genomic_DNA"/>
</dbReference>
<proteinExistence type="predicted"/>
<evidence type="ECO:0000313" key="1">
    <source>
        <dbReference type="EMBL" id="KAK3612485.1"/>
    </source>
</evidence>
<reference evidence="1" key="2">
    <citation type="journal article" date="2021" name="Genome Biol. Evol.">
        <title>Developing a high-quality reference genome for a parasitic bivalve with doubly uniparental inheritance (Bivalvia: Unionida).</title>
        <authorList>
            <person name="Smith C.H."/>
        </authorList>
    </citation>
    <scope>NUCLEOTIDE SEQUENCE</scope>
    <source>
        <strain evidence="1">CHS0354</strain>
        <tissue evidence="1">Mantle</tissue>
    </source>
</reference>
<reference evidence="1" key="3">
    <citation type="submission" date="2023-05" db="EMBL/GenBank/DDBJ databases">
        <authorList>
            <person name="Smith C.H."/>
        </authorList>
    </citation>
    <scope>NUCLEOTIDE SEQUENCE</scope>
    <source>
        <strain evidence="1">CHS0354</strain>
        <tissue evidence="1">Mantle</tissue>
    </source>
</reference>
<name>A0AAE0TL83_9BIVA</name>
<dbReference type="AlphaFoldDB" id="A0AAE0TL83"/>
<protein>
    <submittedName>
        <fullName evidence="1">Uncharacterized protein</fullName>
    </submittedName>
</protein>
<keyword evidence="2" id="KW-1185">Reference proteome</keyword>
<comment type="caution">
    <text evidence="1">The sequence shown here is derived from an EMBL/GenBank/DDBJ whole genome shotgun (WGS) entry which is preliminary data.</text>
</comment>
<dbReference type="Proteomes" id="UP001195483">
    <property type="component" value="Unassembled WGS sequence"/>
</dbReference>
<evidence type="ECO:0000313" key="2">
    <source>
        <dbReference type="Proteomes" id="UP001195483"/>
    </source>
</evidence>
<reference evidence="1" key="1">
    <citation type="journal article" date="2021" name="Genome Biol. Evol.">
        <title>A High-Quality Reference Genome for a Parasitic Bivalve with Doubly Uniparental Inheritance (Bivalvia: Unionida).</title>
        <authorList>
            <person name="Smith C.H."/>
        </authorList>
    </citation>
    <scope>NUCLEOTIDE SEQUENCE</scope>
    <source>
        <strain evidence="1">CHS0354</strain>
    </source>
</reference>
<feature type="non-terminal residue" evidence="1">
    <location>
        <position position="73"/>
    </location>
</feature>
<accession>A0AAE0TL83</accession>
<gene>
    <name evidence="1" type="ORF">CHS0354_024454</name>
</gene>
<organism evidence="1 2">
    <name type="scientific">Potamilus streckersoni</name>
    <dbReference type="NCBI Taxonomy" id="2493646"/>
    <lineage>
        <taxon>Eukaryota</taxon>
        <taxon>Metazoa</taxon>
        <taxon>Spiralia</taxon>
        <taxon>Lophotrochozoa</taxon>
        <taxon>Mollusca</taxon>
        <taxon>Bivalvia</taxon>
        <taxon>Autobranchia</taxon>
        <taxon>Heteroconchia</taxon>
        <taxon>Palaeoheterodonta</taxon>
        <taxon>Unionida</taxon>
        <taxon>Unionoidea</taxon>
        <taxon>Unionidae</taxon>
        <taxon>Ambleminae</taxon>
        <taxon>Lampsilini</taxon>
        <taxon>Potamilus</taxon>
    </lineage>
</organism>
<sequence length="73" mass="8478">MAISTQVSQTEQMLCAFVKIVKIPTRFGLQRNYEEGTRRMNGYIDNRYGESNKNKNRIGNCSRVRDSQCRVDT</sequence>